<sequence length="109" mass="12596">MELAEKHRTLAFSGQHNELEEQAKWARIDTLDAHVLMAIARKKLEGDKGADHVFVGHSSEEVSKQRQLQHGNDNYGNRNYARGQYSGRRNRGSRYTSYHNKRAFGLHNF</sequence>
<reference evidence="2 3" key="1">
    <citation type="submission" date="2018-11" db="EMBL/GenBank/DDBJ databases">
        <authorList>
            <consortium name="Pathogen Informatics"/>
        </authorList>
    </citation>
    <scope>NUCLEOTIDE SEQUENCE [LARGE SCALE GENOMIC DNA]</scope>
</reference>
<evidence type="ECO:0000256" key="1">
    <source>
        <dbReference type="SAM" id="MobiDB-lite"/>
    </source>
</evidence>
<feature type="compositionally biased region" description="Polar residues" evidence="1">
    <location>
        <begin position="65"/>
        <end position="77"/>
    </location>
</feature>
<dbReference type="AlphaFoldDB" id="A0A183GAX7"/>
<proteinExistence type="predicted"/>
<reference evidence="4" key="2">
    <citation type="submission" date="2019-09" db="UniProtKB">
        <authorList>
            <consortium name="WormBaseParasite"/>
        </authorList>
    </citation>
    <scope>IDENTIFICATION</scope>
</reference>
<protein>
    <submittedName>
        <fullName evidence="2 4">Uncharacterized protein</fullName>
    </submittedName>
</protein>
<evidence type="ECO:0000313" key="2">
    <source>
        <dbReference type="EMBL" id="VDP14373.1"/>
    </source>
</evidence>
<accession>A0A183GAX7</accession>
<accession>A0A3P8EY62</accession>
<organism evidence="3 4">
    <name type="scientific">Heligmosomoides polygyrus</name>
    <name type="common">Parasitic roundworm</name>
    <dbReference type="NCBI Taxonomy" id="6339"/>
    <lineage>
        <taxon>Eukaryota</taxon>
        <taxon>Metazoa</taxon>
        <taxon>Ecdysozoa</taxon>
        <taxon>Nematoda</taxon>
        <taxon>Chromadorea</taxon>
        <taxon>Rhabditida</taxon>
        <taxon>Rhabditina</taxon>
        <taxon>Rhabditomorpha</taxon>
        <taxon>Strongyloidea</taxon>
        <taxon>Heligmosomidae</taxon>
        <taxon>Heligmosomoides</taxon>
    </lineage>
</organism>
<evidence type="ECO:0000313" key="3">
    <source>
        <dbReference type="Proteomes" id="UP000050761"/>
    </source>
</evidence>
<dbReference type="EMBL" id="UZAH01031205">
    <property type="protein sequence ID" value="VDP14373.1"/>
    <property type="molecule type" value="Genomic_DNA"/>
</dbReference>
<feature type="compositionally biased region" description="Basic residues" evidence="1">
    <location>
        <begin position="99"/>
        <end position="109"/>
    </location>
</feature>
<dbReference type="Proteomes" id="UP000050761">
    <property type="component" value="Unassembled WGS sequence"/>
</dbReference>
<dbReference type="WBParaSite" id="HPBE_0001921101-mRNA-1">
    <property type="protein sequence ID" value="HPBE_0001921101-mRNA-1"/>
    <property type="gene ID" value="HPBE_0001921101"/>
</dbReference>
<keyword evidence="3" id="KW-1185">Reference proteome</keyword>
<gene>
    <name evidence="2" type="ORF">HPBE_LOCUS19210</name>
</gene>
<name>A0A183GAX7_HELPZ</name>
<feature type="region of interest" description="Disordered" evidence="1">
    <location>
        <begin position="60"/>
        <end position="109"/>
    </location>
</feature>
<evidence type="ECO:0000313" key="4">
    <source>
        <dbReference type="WBParaSite" id="HPBE_0001921101-mRNA-1"/>
    </source>
</evidence>